<comment type="subcellular location">
    <subcellularLocation>
        <location evidence="1">Cell membrane</location>
        <topology evidence="1">Multi-pass membrane protein</topology>
    </subcellularLocation>
</comment>
<evidence type="ECO:0000256" key="3">
    <source>
        <dbReference type="ARBA" id="ARBA00022475"/>
    </source>
</evidence>
<feature type="transmembrane region" description="Helical" evidence="12">
    <location>
        <begin position="891"/>
        <end position="908"/>
    </location>
</feature>
<feature type="transmembrane region" description="Helical" evidence="12">
    <location>
        <begin position="734"/>
        <end position="754"/>
    </location>
</feature>
<evidence type="ECO:0000256" key="5">
    <source>
        <dbReference type="ARBA" id="ARBA00022679"/>
    </source>
</evidence>
<evidence type="ECO:0000313" key="14">
    <source>
        <dbReference type="EMBL" id="OMH84486.1"/>
    </source>
</evidence>
<evidence type="ECO:0000256" key="12">
    <source>
        <dbReference type="SAM" id="Phobius"/>
    </source>
</evidence>
<evidence type="ECO:0000256" key="1">
    <source>
        <dbReference type="ARBA" id="ARBA00004651"/>
    </source>
</evidence>
<dbReference type="PANTHER" id="PTHR22914">
    <property type="entry name" value="CHITIN SYNTHASE"/>
    <property type="match status" value="1"/>
</dbReference>
<keyword evidence="3" id="KW-1003">Cell membrane</keyword>
<feature type="transmembrane region" description="Helical" evidence="12">
    <location>
        <begin position="856"/>
        <end position="879"/>
    </location>
</feature>
<feature type="compositionally biased region" description="Low complexity" evidence="11">
    <location>
        <begin position="81"/>
        <end position="90"/>
    </location>
</feature>
<feature type="transmembrane region" description="Helical" evidence="12">
    <location>
        <begin position="775"/>
        <end position="799"/>
    </location>
</feature>
<keyword evidence="6 12" id="KW-0812">Transmembrane</keyword>
<keyword evidence="16" id="KW-1185">Reference proteome</keyword>
<evidence type="ECO:0000259" key="13">
    <source>
        <dbReference type="Pfam" id="PF08407"/>
    </source>
</evidence>
<evidence type="ECO:0000256" key="8">
    <source>
        <dbReference type="ARBA" id="ARBA00023136"/>
    </source>
</evidence>
<evidence type="ECO:0000256" key="11">
    <source>
        <dbReference type="SAM" id="MobiDB-lite"/>
    </source>
</evidence>
<evidence type="ECO:0000313" key="15">
    <source>
        <dbReference type="EMBL" id="OMH84604.1"/>
    </source>
</evidence>
<protein>
    <recommendedName>
        <fullName evidence="2">chitin synthase</fullName>
        <ecNumber evidence="2">2.4.1.16</ecNumber>
    </recommendedName>
</protein>
<dbReference type="EMBL" id="LSSK01000172">
    <property type="protein sequence ID" value="OMH84604.1"/>
    <property type="molecule type" value="Genomic_DNA"/>
</dbReference>
<feature type="domain" description="Chitin synthase N-terminal" evidence="13">
    <location>
        <begin position="315"/>
        <end position="379"/>
    </location>
</feature>
<feature type="compositionally biased region" description="Basic and acidic residues" evidence="11">
    <location>
        <begin position="17"/>
        <end position="34"/>
    </location>
</feature>
<dbReference type="GO" id="GO:0030428">
    <property type="term" value="C:cell septum"/>
    <property type="evidence" value="ECO:0007669"/>
    <property type="project" value="TreeGrafter"/>
</dbReference>
<dbReference type="GO" id="GO:0006031">
    <property type="term" value="P:chitin biosynthetic process"/>
    <property type="evidence" value="ECO:0007669"/>
    <property type="project" value="TreeGrafter"/>
</dbReference>
<feature type="transmembrane region" description="Helical" evidence="12">
    <location>
        <begin position="992"/>
        <end position="1014"/>
    </location>
</feature>
<dbReference type="PANTHER" id="PTHR22914:SF9">
    <property type="entry name" value="CHITIN SYNTHASE 1"/>
    <property type="match status" value="1"/>
</dbReference>
<name>A0A1R1PU18_ZANCU</name>
<dbReference type="Proteomes" id="UP000188320">
    <property type="component" value="Unassembled WGS sequence"/>
</dbReference>
<evidence type="ECO:0000256" key="2">
    <source>
        <dbReference type="ARBA" id="ARBA00012543"/>
    </source>
</evidence>
<comment type="function">
    <text evidence="10">Polymerizes chitin, a structural polymer of the cell wall and septum, by transferring the sugar moiety of UDP-GlcNAc to the non-reducing end of the growing chitin polymer.</text>
</comment>
<evidence type="ECO:0000256" key="10">
    <source>
        <dbReference type="ARBA" id="ARBA00024009"/>
    </source>
</evidence>
<dbReference type="Pfam" id="PF08407">
    <property type="entry name" value="Chitin_synth_1N"/>
    <property type="match status" value="1"/>
</dbReference>
<keyword evidence="8 12" id="KW-0472">Membrane</keyword>
<dbReference type="GO" id="GO:0004100">
    <property type="term" value="F:chitin synthase activity"/>
    <property type="evidence" value="ECO:0007669"/>
    <property type="project" value="UniProtKB-EC"/>
</dbReference>
<keyword evidence="7 12" id="KW-1133">Transmembrane helix</keyword>
<accession>A0A1R1PU18</accession>
<evidence type="ECO:0000256" key="6">
    <source>
        <dbReference type="ARBA" id="ARBA00022692"/>
    </source>
</evidence>
<evidence type="ECO:0000313" key="16">
    <source>
        <dbReference type="Proteomes" id="UP000188320"/>
    </source>
</evidence>
<dbReference type="EC" id="2.4.1.16" evidence="2"/>
<proteinExistence type="predicted"/>
<dbReference type="Pfam" id="PF01644">
    <property type="entry name" value="Chitin_synth_1"/>
    <property type="match status" value="1"/>
</dbReference>
<dbReference type="GO" id="GO:0005886">
    <property type="term" value="C:plasma membrane"/>
    <property type="evidence" value="ECO:0007669"/>
    <property type="project" value="UniProtKB-SubCell"/>
</dbReference>
<reference evidence="14" key="1">
    <citation type="submission" date="2017-01" db="EMBL/GenBank/DDBJ databases">
        <authorList>
            <person name="Mah S.A."/>
            <person name="Swanson W.J."/>
            <person name="Moy G.W."/>
            <person name="Vacquier V.D."/>
        </authorList>
    </citation>
    <scope>NUCLEOTIDE SEQUENCE [LARGE SCALE GENOMIC DNA]</scope>
    <source>
        <strain evidence="14">COL-18-3</strain>
    </source>
</reference>
<keyword evidence="4" id="KW-0328">Glycosyltransferase</keyword>
<feature type="region of interest" description="Disordered" evidence="11">
    <location>
        <begin position="1"/>
        <end position="101"/>
    </location>
</feature>
<feature type="transmembrane region" description="Helical" evidence="12">
    <location>
        <begin position="811"/>
        <end position="836"/>
    </location>
</feature>
<comment type="caution">
    <text evidence="14">The sequence shown here is derived from an EMBL/GenBank/DDBJ whole genome shotgun (WGS) entry which is preliminary data.</text>
</comment>
<evidence type="ECO:0000256" key="4">
    <source>
        <dbReference type="ARBA" id="ARBA00022676"/>
    </source>
</evidence>
<dbReference type="EMBL" id="LSSK01000190">
    <property type="protein sequence ID" value="OMH84486.1"/>
    <property type="molecule type" value="Genomic_DNA"/>
</dbReference>
<dbReference type="InterPro" id="IPR013616">
    <property type="entry name" value="Chitin_synth_N"/>
</dbReference>
<feature type="transmembrane region" description="Helical" evidence="12">
    <location>
        <begin position="1034"/>
        <end position="1063"/>
    </location>
</feature>
<keyword evidence="5" id="KW-0808">Transferase</keyword>
<keyword evidence="9" id="KW-0961">Cell wall biogenesis/degradation</keyword>
<feature type="compositionally biased region" description="Polar residues" evidence="11">
    <location>
        <begin position="45"/>
        <end position="62"/>
    </location>
</feature>
<sequence>MNDKRSRENAYGNEGGRGGDNERMNNYELLERIRQQRQQQQQQQSPVGSLTPPQHTQSNSQGYRGGDERVFNARPPPIPTQLSQQMQQPQGYDTMGGRSEDASAVGSIAGERYRRLNPSEADRIYNQGHGGYDEGRSQQSYGYNNQQHEMDMYQQNQQNQGYQEEIEMHENTYDDGRYQYTGGDIGDHQGYYEGDGHFAKNEEYYGSGMGEEGYYGQGDVPILGGGKPLPVPMRPRDAEKRSEPSIHDVQLRVAQPVSTPELQSNDLLEKSGRVLDPRHMPEVDPQLSQLYDISEAPPVDSRLYSAYKEQRMRHLKQVELTSGNLVLDCPVADKVLMAGKYKTGQEFTHMRYTACTCDPNEFMTEKYTLRPVMYGRQTEMFTVLTMYNEGPDLFGRTFKAVVKNITHLQTRTRSRTWGADAWKKCVVCVVADGRTKVNRKVLEILGCMGVYQEGVMQNSVSGRPVTAHIFEYTTQICIDSEMNFLGPERGYVPVQVLFCLKEKNAKKINSHRWFFNAFSPLLQPNICVLIDVGTKPTGTSIYHLWKAFDKDAKVAGACGEICVDTGNNSCDLWNMLVAAQNFEYKMSNILDKPLESVLGYISVLPGAFSAYRYSALQNSDATSGPLHSYFKGELMHSGDGSAGGIFEANMYLAEDRILCFELVTKRNCNYVLKYVKSAKAMTDVPDTLPELISQRRRWLNGSFFAMFYAIAHWYRVLNSSHHIFQHFLFFIEFLYQVVNMLFSWFSLANFYLAFYFLAQNVQLADKEKRYKNDPFFGGGTVVTEVIRILYIMSLMMIFVLALGNRPQGSKFIYGFAVTLFALIMIVMTYTVIFSIVRQIQSTNFNDGAVSLIKDSYFRDIVISTASTYGIYLISSIIYLEPWHMVTSLVQYLLWMPSAINILMVYAFCNIHDVSWGTKGDTSVSNDLGHAKVSTKKDGVAVATVNVATDQADINAVYETFLSSLRQPIPKNAEKVKRDAATKRDDANKMFRTNLVLVWTFTNILLVLILSSAWFADHIYGSGSATAQSAAVNPYLSFIFWSVAALAFIRFVGSISYIIGHYLFGP</sequence>
<evidence type="ECO:0000256" key="7">
    <source>
        <dbReference type="ARBA" id="ARBA00022989"/>
    </source>
</evidence>
<dbReference type="SUPFAM" id="SSF53448">
    <property type="entry name" value="Nucleotide-diphospho-sugar transferases"/>
    <property type="match status" value="1"/>
</dbReference>
<dbReference type="GO" id="GO:0071555">
    <property type="term" value="P:cell wall organization"/>
    <property type="evidence" value="ECO:0007669"/>
    <property type="project" value="UniProtKB-KW"/>
</dbReference>
<dbReference type="InterPro" id="IPR029044">
    <property type="entry name" value="Nucleotide-diphossugar_trans"/>
</dbReference>
<reference evidence="16" key="2">
    <citation type="submission" date="2017-01" db="EMBL/GenBank/DDBJ databases">
        <authorList>
            <person name="Wang Y."/>
            <person name="White M."/>
            <person name="Kvist S."/>
            <person name="Moncalvo J.-M."/>
        </authorList>
    </citation>
    <scope>NUCLEOTIDE SEQUENCE [LARGE SCALE GENOMIC DNA]</scope>
    <source>
        <strain evidence="16">COL-18-3</strain>
    </source>
</reference>
<organism evidence="14 16">
    <name type="scientific">Zancudomyces culisetae</name>
    <name type="common">Gut fungus</name>
    <name type="synonym">Smittium culisetae</name>
    <dbReference type="NCBI Taxonomy" id="1213189"/>
    <lineage>
        <taxon>Eukaryota</taxon>
        <taxon>Fungi</taxon>
        <taxon>Fungi incertae sedis</taxon>
        <taxon>Zoopagomycota</taxon>
        <taxon>Kickxellomycotina</taxon>
        <taxon>Harpellomycetes</taxon>
        <taxon>Harpellales</taxon>
        <taxon>Legeriomycetaceae</taxon>
        <taxon>Zancudomyces</taxon>
    </lineage>
</organism>
<dbReference type="AlphaFoldDB" id="A0A1R1PU18"/>
<gene>
    <name evidence="15" type="ORF">AX774_g1853</name>
    <name evidence="14" type="ORF">AX774_g2006</name>
</gene>
<dbReference type="InterPro" id="IPR004835">
    <property type="entry name" value="Chitin_synth"/>
</dbReference>
<dbReference type="OrthoDB" id="26569at2759"/>
<evidence type="ECO:0000256" key="9">
    <source>
        <dbReference type="ARBA" id="ARBA00023316"/>
    </source>
</evidence>
<dbReference type="CDD" id="cd04190">
    <property type="entry name" value="Chitin_synth_C"/>
    <property type="match status" value="1"/>
</dbReference>